<comment type="caution">
    <text evidence="2">The sequence shown here is derived from an EMBL/GenBank/DDBJ whole genome shotgun (WGS) entry which is preliminary data.</text>
</comment>
<evidence type="ECO:0000313" key="2">
    <source>
        <dbReference type="EMBL" id="KAF6802581.1"/>
    </source>
</evidence>
<dbReference type="AlphaFoldDB" id="A0A8H6IY92"/>
<keyword evidence="3" id="KW-1185">Reference proteome</keyword>
<name>A0A8H6IY92_9PEZI</name>
<accession>A0A8H6IY92</accession>
<organism evidence="2 3">
    <name type="scientific">Colletotrichum sojae</name>
    <dbReference type="NCBI Taxonomy" id="2175907"/>
    <lineage>
        <taxon>Eukaryota</taxon>
        <taxon>Fungi</taxon>
        <taxon>Dikarya</taxon>
        <taxon>Ascomycota</taxon>
        <taxon>Pezizomycotina</taxon>
        <taxon>Sordariomycetes</taxon>
        <taxon>Hypocreomycetidae</taxon>
        <taxon>Glomerellales</taxon>
        <taxon>Glomerellaceae</taxon>
        <taxon>Colletotrichum</taxon>
        <taxon>Colletotrichum orchidearum species complex</taxon>
    </lineage>
</organism>
<sequence length="107" mass="11327">MLEADPSVRSDGVVDGLEAAPVTVALPAVVDHNIRLLAVAGVREPRDLEVVEALVVSVEEGFQAVDDEEINLACTEYRSNQQRTGAEALLPPRGSGRRGAGPPRAGW</sequence>
<feature type="region of interest" description="Disordered" evidence="1">
    <location>
        <begin position="80"/>
        <end position="107"/>
    </location>
</feature>
<reference evidence="2 3" key="1">
    <citation type="journal article" date="2020" name="Phytopathology">
        <title>Genome Sequence Resources of Colletotrichum truncatum, C. plurivorum, C. musicola, and C. sojae: Four Species Pathogenic to Soybean (Glycine max).</title>
        <authorList>
            <person name="Rogerio F."/>
            <person name="Boufleur T.R."/>
            <person name="Ciampi-Guillardi M."/>
            <person name="Sukno S.A."/>
            <person name="Thon M.R."/>
            <person name="Massola Junior N.S."/>
            <person name="Baroncelli R."/>
        </authorList>
    </citation>
    <scope>NUCLEOTIDE SEQUENCE [LARGE SCALE GENOMIC DNA]</scope>
    <source>
        <strain evidence="2 3">LFN0009</strain>
    </source>
</reference>
<protein>
    <submittedName>
        <fullName evidence="2">Uncharacterized protein</fullName>
    </submittedName>
</protein>
<dbReference type="Proteomes" id="UP000652219">
    <property type="component" value="Unassembled WGS sequence"/>
</dbReference>
<evidence type="ECO:0000313" key="3">
    <source>
        <dbReference type="Proteomes" id="UP000652219"/>
    </source>
</evidence>
<dbReference type="EMBL" id="WIGN01000266">
    <property type="protein sequence ID" value="KAF6802581.1"/>
    <property type="molecule type" value="Genomic_DNA"/>
</dbReference>
<gene>
    <name evidence="2" type="ORF">CSOJ01_11496</name>
</gene>
<proteinExistence type="predicted"/>
<evidence type="ECO:0000256" key="1">
    <source>
        <dbReference type="SAM" id="MobiDB-lite"/>
    </source>
</evidence>